<dbReference type="Proteomes" id="UP001638806">
    <property type="component" value="Unassembled WGS sequence"/>
</dbReference>
<reference evidence="1" key="1">
    <citation type="submission" date="2024-12" db="EMBL/GenBank/DDBJ databases">
        <title>Comparative genomics and development of molecular markers within Purpureocillium lilacinum and among Purpureocillium species.</title>
        <authorList>
            <person name="Yeh Z.-Y."/>
            <person name="Ni N.-T."/>
            <person name="Lo P.-H."/>
            <person name="Mushyakhwo K."/>
            <person name="Lin C.-F."/>
            <person name="Nai Y.-S."/>
        </authorList>
    </citation>
    <scope>NUCLEOTIDE SEQUENCE</scope>
    <source>
        <strain evidence="1">NCHU-NPUST-175</strain>
    </source>
</reference>
<sequence length="118" mass="13131">MQLAAISYWPICCTAARHVHVLLRISAVDASSGSMRDESPAFETLRRRSQTRGGRWLGKGGETRGAGETLELTPRSPCREIDSRRLRETARAESEQPCGRFTELRAGCTYGRESLDFA</sequence>
<name>A0ACC4D9T3_PURLI</name>
<comment type="caution">
    <text evidence="1">The sequence shown here is derived from an EMBL/GenBank/DDBJ whole genome shotgun (WGS) entry which is preliminary data.</text>
</comment>
<evidence type="ECO:0000313" key="1">
    <source>
        <dbReference type="EMBL" id="KAL3952256.1"/>
    </source>
</evidence>
<organism evidence="1 2">
    <name type="scientific">Purpureocillium lilacinum</name>
    <name type="common">Paecilomyces lilacinus</name>
    <dbReference type="NCBI Taxonomy" id="33203"/>
    <lineage>
        <taxon>Eukaryota</taxon>
        <taxon>Fungi</taxon>
        <taxon>Dikarya</taxon>
        <taxon>Ascomycota</taxon>
        <taxon>Pezizomycotina</taxon>
        <taxon>Sordariomycetes</taxon>
        <taxon>Hypocreomycetidae</taxon>
        <taxon>Hypocreales</taxon>
        <taxon>Ophiocordycipitaceae</taxon>
        <taxon>Purpureocillium</taxon>
    </lineage>
</organism>
<protein>
    <submittedName>
        <fullName evidence="1">Uncharacterized protein</fullName>
    </submittedName>
</protein>
<evidence type="ECO:0000313" key="2">
    <source>
        <dbReference type="Proteomes" id="UP001638806"/>
    </source>
</evidence>
<proteinExistence type="predicted"/>
<gene>
    <name evidence="1" type="ORF">ACCO45_013973</name>
</gene>
<accession>A0ACC4D9T3</accession>
<keyword evidence="2" id="KW-1185">Reference proteome</keyword>
<dbReference type="EMBL" id="JBGNUJ010000013">
    <property type="protein sequence ID" value="KAL3952256.1"/>
    <property type="molecule type" value="Genomic_DNA"/>
</dbReference>